<dbReference type="PANTHER" id="PTHR46372:SF2">
    <property type="entry name" value="PROTEIN WVD2-LIKE 3"/>
    <property type="match status" value="1"/>
</dbReference>
<sequence length="404" mass="44897">MGIDVGDTSMDKEPNFVAICLNGDSHYQIHETVLNDHDVLESYEHVHGDTECQSVKECTEVKKFEVKECTTQNSVDISEVCRSDIRKDEQNVVNLNLEAGLPEEKVKLETQELKNHNKSQLPGKHASKPAARDVRAKHTVPQPFALATERRAISGTRPVGAEPDVDTGVKESINSNSVLLPNSTKQNQPPLVSRKPLQPNNKKHPDEDDACSITSSIAASARSRITASSVPVFRCTVRAEKRREFYSKLEEKQQALEAEKTQSEARSKEEREAAIKQFRKSLSFKANPMPSFYHEGPPPKADLKKMPPTRAKSPKLGRRKSCSDAVSSNIRDKVKGASHQGKHNSMGSYKEDTMTVGSTNRKDKGNFRNGHAIIKSKDELKQVEEINESILPMVNGHSNADLQS</sequence>
<keyword evidence="3" id="KW-0963">Cytoplasm</keyword>
<feature type="region of interest" description="Disordered" evidence="7">
    <location>
        <begin position="113"/>
        <end position="136"/>
    </location>
</feature>
<feature type="region of interest" description="Disordered" evidence="7">
    <location>
        <begin position="286"/>
        <end position="370"/>
    </location>
</feature>
<evidence type="ECO:0000256" key="4">
    <source>
        <dbReference type="ARBA" id="ARBA00022701"/>
    </source>
</evidence>
<dbReference type="Pfam" id="PF06886">
    <property type="entry name" value="TPX2"/>
    <property type="match status" value="1"/>
</dbReference>
<feature type="domain" description="TPX2 C-terminal" evidence="8">
    <location>
        <begin position="232"/>
        <end position="306"/>
    </location>
</feature>
<evidence type="ECO:0000256" key="5">
    <source>
        <dbReference type="ARBA" id="ARBA00023212"/>
    </source>
</evidence>
<dbReference type="GO" id="GO:0005874">
    <property type="term" value="C:microtubule"/>
    <property type="evidence" value="ECO:0007669"/>
    <property type="project" value="UniProtKB-KW"/>
</dbReference>
<evidence type="ECO:0000313" key="10">
    <source>
        <dbReference type="Proteomes" id="UP000187406"/>
    </source>
</evidence>
<keyword evidence="6" id="KW-0175">Coiled coil</keyword>
<comment type="subcellular location">
    <subcellularLocation>
        <location evidence="1">Cytoplasm</location>
        <location evidence="1">Cytoskeleton</location>
    </subcellularLocation>
</comment>
<gene>
    <name evidence="9" type="ORF">CFOL_v3_13113</name>
</gene>
<comment type="similarity">
    <text evidence="2">Belongs to the TPX2 family.</text>
</comment>
<feature type="region of interest" description="Disordered" evidence="7">
    <location>
        <begin position="174"/>
        <end position="209"/>
    </location>
</feature>
<dbReference type="GO" id="GO:0008017">
    <property type="term" value="F:microtubule binding"/>
    <property type="evidence" value="ECO:0007669"/>
    <property type="project" value="InterPro"/>
</dbReference>
<dbReference type="AlphaFoldDB" id="A0A1Q3BP28"/>
<evidence type="ECO:0000256" key="6">
    <source>
        <dbReference type="SAM" id="Coils"/>
    </source>
</evidence>
<evidence type="ECO:0000256" key="7">
    <source>
        <dbReference type="SAM" id="MobiDB-lite"/>
    </source>
</evidence>
<dbReference type="InterPro" id="IPR027329">
    <property type="entry name" value="TPX2_C"/>
</dbReference>
<dbReference type="OrthoDB" id="1925970at2759"/>
<feature type="coiled-coil region" evidence="6">
    <location>
        <begin position="246"/>
        <end position="273"/>
    </location>
</feature>
<evidence type="ECO:0000256" key="3">
    <source>
        <dbReference type="ARBA" id="ARBA00022490"/>
    </source>
</evidence>
<keyword evidence="4" id="KW-0493">Microtubule</keyword>
<dbReference type="FunCoup" id="A0A1Q3BP28">
    <property type="interactions" value="23"/>
</dbReference>
<dbReference type="InParanoid" id="A0A1Q3BP28"/>
<name>A0A1Q3BP28_CEPFO</name>
<keyword evidence="10" id="KW-1185">Reference proteome</keyword>
<dbReference type="EMBL" id="BDDD01000734">
    <property type="protein sequence ID" value="GAV69612.1"/>
    <property type="molecule type" value="Genomic_DNA"/>
</dbReference>
<evidence type="ECO:0000256" key="2">
    <source>
        <dbReference type="ARBA" id="ARBA00005885"/>
    </source>
</evidence>
<feature type="compositionally biased region" description="Polar residues" evidence="7">
    <location>
        <begin position="174"/>
        <end position="190"/>
    </location>
</feature>
<dbReference type="InterPro" id="IPR044806">
    <property type="entry name" value="WVD2/WDL1-4"/>
</dbReference>
<dbReference type="STRING" id="3775.A0A1Q3BP28"/>
<reference evidence="10" key="1">
    <citation type="submission" date="2016-04" db="EMBL/GenBank/DDBJ databases">
        <title>Cephalotus genome sequencing.</title>
        <authorList>
            <person name="Fukushima K."/>
            <person name="Hasebe M."/>
            <person name="Fang X."/>
        </authorList>
    </citation>
    <scope>NUCLEOTIDE SEQUENCE [LARGE SCALE GENOMIC DNA]</scope>
    <source>
        <strain evidence="10">cv. St1</strain>
    </source>
</reference>
<organism evidence="9 10">
    <name type="scientific">Cephalotus follicularis</name>
    <name type="common">Albany pitcher plant</name>
    <dbReference type="NCBI Taxonomy" id="3775"/>
    <lineage>
        <taxon>Eukaryota</taxon>
        <taxon>Viridiplantae</taxon>
        <taxon>Streptophyta</taxon>
        <taxon>Embryophyta</taxon>
        <taxon>Tracheophyta</taxon>
        <taxon>Spermatophyta</taxon>
        <taxon>Magnoliopsida</taxon>
        <taxon>eudicotyledons</taxon>
        <taxon>Gunneridae</taxon>
        <taxon>Pentapetalae</taxon>
        <taxon>rosids</taxon>
        <taxon>fabids</taxon>
        <taxon>Oxalidales</taxon>
        <taxon>Cephalotaceae</taxon>
        <taxon>Cephalotus</taxon>
    </lineage>
</organism>
<protein>
    <submittedName>
        <fullName evidence="9">TPX2 domain-containing protein</fullName>
    </submittedName>
</protein>
<evidence type="ECO:0000256" key="1">
    <source>
        <dbReference type="ARBA" id="ARBA00004245"/>
    </source>
</evidence>
<dbReference type="PANTHER" id="PTHR46372">
    <property type="entry name" value="PROTEIN WVD2-LIKE 3"/>
    <property type="match status" value="1"/>
</dbReference>
<proteinExistence type="inferred from homology"/>
<dbReference type="Proteomes" id="UP000187406">
    <property type="component" value="Unassembled WGS sequence"/>
</dbReference>
<evidence type="ECO:0000313" key="9">
    <source>
        <dbReference type="EMBL" id="GAV69612.1"/>
    </source>
</evidence>
<accession>A0A1Q3BP28</accession>
<keyword evidence="5" id="KW-0206">Cytoskeleton</keyword>
<comment type="caution">
    <text evidence="9">The sequence shown here is derived from an EMBL/GenBank/DDBJ whole genome shotgun (WGS) entry which is preliminary data.</text>
</comment>
<dbReference type="GO" id="GO:0000226">
    <property type="term" value="P:microtubule cytoskeleton organization"/>
    <property type="evidence" value="ECO:0007669"/>
    <property type="project" value="InterPro"/>
</dbReference>
<evidence type="ECO:0000259" key="8">
    <source>
        <dbReference type="Pfam" id="PF06886"/>
    </source>
</evidence>